<dbReference type="InterPro" id="IPR050713">
    <property type="entry name" value="RTP_Phos/Ushers"/>
</dbReference>
<dbReference type="RefSeq" id="WP_331849420.1">
    <property type="nucleotide sequence ID" value="NZ_JAZHPZ010000034.1"/>
</dbReference>
<reference evidence="2 3" key="1">
    <citation type="submission" date="2024-02" db="EMBL/GenBank/DDBJ databases">
        <title>A nitrogen-fixing paenibacillus bacterium.</title>
        <authorList>
            <person name="Zhang W.L."/>
            <person name="Chen S.F."/>
        </authorList>
    </citation>
    <scope>NUCLEOTIDE SEQUENCE [LARGE SCALE GENOMIC DNA]</scope>
    <source>
        <strain evidence="2 3">M1</strain>
    </source>
</reference>
<feature type="domain" description="Fibronectin type-III" evidence="1">
    <location>
        <begin position="528"/>
        <end position="616"/>
    </location>
</feature>
<protein>
    <submittedName>
        <fullName evidence="2">Fibronectin type III domain-containing protein</fullName>
    </submittedName>
</protein>
<evidence type="ECO:0000259" key="1">
    <source>
        <dbReference type="PROSITE" id="PS50853"/>
    </source>
</evidence>
<name>A0ABU7W127_9BACL</name>
<dbReference type="InterPro" id="IPR008979">
    <property type="entry name" value="Galactose-bd-like_sf"/>
</dbReference>
<dbReference type="Pfam" id="PF00041">
    <property type="entry name" value="fn3"/>
    <property type="match status" value="4"/>
</dbReference>
<dbReference type="PANTHER" id="PTHR46957:SF3">
    <property type="entry name" value="CYTOKINE RECEPTOR"/>
    <property type="match status" value="1"/>
</dbReference>
<organism evidence="2 3">
    <name type="scientific">Paenibacillus haidiansis</name>
    <dbReference type="NCBI Taxonomy" id="1574488"/>
    <lineage>
        <taxon>Bacteria</taxon>
        <taxon>Bacillati</taxon>
        <taxon>Bacillota</taxon>
        <taxon>Bacilli</taxon>
        <taxon>Bacillales</taxon>
        <taxon>Paenibacillaceae</taxon>
        <taxon>Paenibacillus</taxon>
    </lineage>
</organism>
<gene>
    <name evidence="2" type="ORF">V3851_26680</name>
</gene>
<evidence type="ECO:0000313" key="3">
    <source>
        <dbReference type="Proteomes" id="UP001306950"/>
    </source>
</evidence>
<dbReference type="SUPFAM" id="SSF49265">
    <property type="entry name" value="Fibronectin type III"/>
    <property type="match status" value="2"/>
</dbReference>
<proteinExistence type="predicted"/>
<accession>A0ABU7W127</accession>
<dbReference type="EMBL" id="JAZHPZ010000034">
    <property type="protein sequence ID" value="MEF2969358.1"/>
    <property type="molecule type" value="Genomic_DNA"/>
</dbReference>
<dbReference type="Gene3D" id="2.60.40.10">
    <property type="entry name" value="Immunoglobulins"/>
    <property type="match status" value="4"/>
</dbReference>
<dbReference type="SUPFAM" id="SSF49785">
    <property type="entry name" value="Galactose-binding domain-like"/>
    <property type="match status" value="3"/>
</dbReference>
<dbReference type="InterPro" id="IPR003961">
    <property type="entry name" value="FN3_dom"/>
</dbReference>
<dbReference type="CDD" id="cd00063">
    <property type="entry name" value="FN3"/>
    <property type="match status" value="4"/>
</dbReference>
<dbReference type="InterPro" id="IPR013783">
    <property type="entry name" value="Ig-like_fold"/>
</dbReference>
<dbReference type="Gene3D" id="2.60.120.260">
    <property type="entry name" value="Galactose-binding domain-like"/>
    <property type="match status" value="4"/>
</dbReference>
<feature type="domain" description="Fibronectin type-III" evidence="1">
    <location>
        <begin position="273"/>
        <end position="361"/>
    </location>
</feature>
<dbReference type="PANTHER" id="PTHR46957">
    <property type="entry name" value="CYTOKINE RECEPTOR"/>
    <property type="match status" value="1"/>
</dbReference>
<dbReference type="InterPro" id="IPR036116">
    <property type="entry name" value="FN3_sf"/>
</dbReference>
<feature type="domain" description="Fibronectin type-III" evidence="1">
    <location>
        <begin position="15"/>
        <end position="106"/>
    </location>
</feature>
<dbReference type="Proteomes" id="UP001306950">
    <property type="component" value="Unassembled WGS sequence"/>
</dbReference>
<comment type="caution">
    <text evidence="2">The sequence shown here is derived from an EMBL/GenBank/DDBJ whole genome shotgun (WGS) entry which is preliminary data.</text>
</comment>
<feature type="domain" description="Fibronectin type-III" evidence="1">
    <location>
        <begin position="783"/>
        <end position="868"/>
    </location>
</feature>
<sequence>MDNVSLYYGEEDFEAPSAPTKLIRTEGPTEDSAILKWEASTDNVGVAGYEVYKEEVLIDTVTTTEYTATGLEEGRSYLFTIRAIDTSGNRSEGTSLLLVADGTNLLANGGFETYTGTEGIADEWDSSVTEGAVPNMQVVSSPVEEGTYAQQIAGSGIPEEGRIKIYQTVDIEPSKAFAIMAHVKTEELKNAKLEFSIDYGDAEGEWLDSNLVEQTELTDGFVALRLSGETPATAAEATVNLTLRSIGEDGGGTVYVDNVSLYYGEEDFEAPSAPKNLTRTEGPTEDSVILKWETSTDNVGVAGYEIYKDGALIDTVTTTEYTATGLEEGRSYLFTIRAIDTSGNRSEGTSLLLVADGTNLLANGGFETYTGSEGIADEWDSSVTEGAVSNMQVVSSPVEEGTYAQQIAGSGIPEEGRIKIYQTVDIEPSKAFAMIAHVKTEELKNAKLEFSIDYGDAEGEWLDSNLVEQMELTDGYVELRLSGETPATAAEATVNLTLRSIGEDGGGTVYVDNVSLYYGEEDFEAPSAPTKLTRTEGPTEDSAILKWEASTDNVGVAGYEVYKEEVLIDTVTTTEYTATGLEEGRSYLFTIRAIDASGNRSEGTSLLLVADGTNLLANGSFETYTGSEGIADEWDSGVTEGAIPNMQVVSSPVEEGTYAQQIAGSGIPEEGRIKIYQTVDIEPSKAFAMIAHVKTEELRNAKLEFSIDYGDAEGEWLDSNLVEQTELTDGYVALRLSGETPATAAEATVNLTLRSIGEDGGGTVYVDNVSLYYGEETPEPLKAPYNFRIVQQTYQKIEFTWDPPVDNVEIMGYEVYQDDIFLGTITTNTYTAKGLQPRKWYKFSVRAFDNSGNYSELIDFRAATFGANLINNWSFEEFGQSADIGTGWSKITSDGSTANFGLVQSPVYNGHTAQKIVGTGMTKDKSIGIKQDIKVKPELSFSMKALVNISSLTNSQLEYSVDFADENGVWIDRIYLERKTVTGGYILLTTSGKVPKQATTASINLVIKSTGNGGTGTAFIDALEFSYTNTKATYQYNSSNQLESITYSDGSKVLYKYDANGNILEIKFQDI</sequence>
<dbReference type="PROSITE" id="PS50853">
    <property type="entry name" value="FN3"/>
    <property type="match status" value="4"/>
</dbReference>
<evidence type="ECO:0000313" key="2">
    <source>
        <dbReference type="EMBL" id="MEF2969358.1"/>
    </source>
</evidence>
<keyword evidence="3" id="KW-1185">Reference proteome</keyword>
<dbReference type="SMART" id="SM00060">
    <property type="entry name" value="FN3"/>
    <property type="match status" value="4"/>
</dbReference>